<dbReference type="EMBL" id="JAMKPW020000022">
    <property type="protein sequence ID" value="KAK8206526.1"/>
    <property type="molecule type" value="Genomic_DNA"/>
</dbReference>
<sequence>MTYEYYKYNPSTGGAVFAAICFAVATTAHGWQMFRTRTWFFIPFFIGGIYWTLMPYIIQSVFLLVAPALFAASIYMELGRIINLTDGDSRSIIGRTKLTKIFVTGDVLSFFAQSGGGGLLAKGSSIGNKIIIIGLVIQVVFFCLFIVTATIFDTRMRRNPTLRISHQSIPWRNHLMALYVSSGLILVRSLYRLVEYGQGQDGYLLSTEWPLYIFDFLLMLSTMFVFFWMHPSEIAALLRGGPAVRGFKDLPLLHNTALATEQGLESLPSYESTGRKGDVRVTGQ</sequence>
<accession>A0ACC3SCN5</accession>
<evidence type="ECO:0000313" key="2">
    <source>
        <dbReference type="Proteomes" id="UP001320706"/>
    </source>
</evidence>
<organism evidence="1 2">
    <name type="scientific">Zalaria obscura</name>
    <dbReference type="NCBI Taxonomy" id="2024903"/>
    <lineage>
        <taxon>Eukaryota</taxon>
        <taxon>Fungi</taxon>
        <taxon>Dikarya</taxon>
        <taxon>Ascomycota</taxon>
        <taxon>Pezizomycotina</taxon>
        <taxon>Dothideomycetes</taxon>
        <taxon>Dothideomycetidae</taxon>
        <taxon>Dothideales</taxon>
        <taxon>Zalariaceae</taxon>
        <taxon>Zalaria</taxon>
    </lineage>
</organism>
<dbReference type="Proteomes" id="UP001320706">
    <property type="component" value="Unassembled WGS sequence"/>
</dbReference>
<name>A0ACC3SCN5_9PEZI</name>
<protein>
    <submittedName>
        <fullName evidence="1">Uncharacterized protein</fullName>
    </submittedName>
</protein>
<evidence type="ECO:0000313" key="1">
    <source>
        <dbReference type="EMBL" id="KAK8206526.1"/>
    </source>
</evidence>
<gene>
    <name evidence="1" type="ORF">M8818_004359</name>
</gene>
<comment type="caution">
    <text evidence="1">The sequence shown here is derived from an EMBL/GenBank/DDBJ whole genome shotgun (WGS) entry which is preliminary data.</text>
</comment>
<keyword evidence="2" id="KW-1185">Reference proteome</keyword>
<reference evidence="1" key="1">
    <citation type="submission" date="2024-02" db="EMBL/GenBank/DDBJ databases">
        <title>Metagenome Assembled Genome of Zalaria obscura JY119.</title>
        <authorList>
            <person name="Vighnesh L."/>
            <person name="Jagadeeshwari U."/>
            <person name="Venkata Ramana C."/>
            <person name="Sasikala C."/>
        </authorList>
    </citation>
    <scope>NUCLEOTIDE SEQUENCE</scope>
    <source>
        <strain evidence="1">JY119</strain>
    </source>
</reference>
<proteinExistence type="predicted"/>